<feature type="domain" description="Prenyltransferase alpha-alpha toroid" evidence="2">
    <location>
        <begin position="411"/>
        <end position="474"/>
    </location>
</feature>
<keyword evidence="4" id="KW-1185">Reference proteome</keyword>
<dbReference type="CDD" id="cd00688">
    <property type="entry name" value="ISOPREN_C2_like"/>
    <property type="match status" value="1"/>
</dbReference>
<dbReference type="InterPro" id="IPR001330">
    <property type="entry name" value="Prenyltrans"/>
</dbReference>
<dbReference type="UniPathway" id="UPA00337"/>
<evidence type="ECO:0000256" key="1">
    <source>
        <dbReference type="ARBA" id="ARBA00022737"/>
    </source>
</evidence>
<dbReference type="RefSeq" id="WP_077974512.1">
    <property type="nucleotide sequence ID" value="NZ_CP045178.1"/>
</dbReference>
<gene>
    <name evidence="3" type="ORF">B1H18_34255</name>
</gene>
<dbReference type="OrthoDB" id="5484461at2"/>
<evidence type="ECO:0000313" key="4">
    <source>
        <dbReference type="Proteomes" id="UP000190539"/>
    </source>
</evidence>
<organism evidence="3 4">
    <name type="scientific">Streptomyces tsukubensis</name>
    <dbReference type="NCBI Taxonomy" id="83656"/>
    <lineage>
        <taxon>Bacteria</taxon>
        <taxon>Bacillati</taxon>
        <taxon>Actinomycetota</taxon>
        <taxon>Actinomycetes</taxon>
        <taxon>Kitasatosporales</taxon>
        <taxon>Streptomycetaceae</taxon>
        <taxon>Streptomyces</taxon>
    </lineage>
</organism>
<dbReference type="Pfam" id="PF00432">
    <property type="entry name" value="Prenyltrans"/>
    <property type="match status" value="2"/>
</dbReference>
<name>A0A1V3ZZI5_9ACTN</name>
<dbReference type="GO" id="GO:0003824">
    <property type="term" value="F:catalytic activity"/>
    <property type="evidence" value="ECO:0007669"/>
    <property type="project" value="InterPro"/>
</dbReference>
<evidence type="ECO:0000259" key="2">
    <source>
        <dbReference type="Pfam" id="PF00432"/>
    </source>
</evidence>
<dbReference type="STRING" id="83656.B1H18_34255"/>
<evidence type="ECO:0000313" key="3">
    <source>
        <dbReference type="EMBL" id="OON71343.1"/>
    </source>
</evidence>
<reference evidence="3 4" key="1">
    <citation type="submission" date="2017-02" db="EMBL/GenBank/DDBJ databases">
        <title>Draft Genome Sequence of Streptomyces tsukubaensis F601, a Producer of the immunosuppressant tacrolimus FK506.</title>
        <authorList>
            <person name="Zong G."/>
            <person name="Zhong C."/>
            <person name="Fu J."/>
            <person name="Qin R."/>
            <person name="Cao G."/>
        </authorList>
    </citation>
    <scope>NUCLEOTIDE SEQUENCE [LARGE SCALE GENOMIC DNA]</scope>
    <source>
        <strain evidence="3 4">F601</strain>
    </source>
</reference>
<accession>A0A1V3ZZI5</accession>
<comment type="caution">
    <text evidence="3">The sequence shown here is derived from an EMBL/GenBank/DDBJ whole genome shotgun (WGS) entry which is preliminary data.</text>
</comment>
<keyword evidence="1" id="KW-0677">Repeat</keyword>
<dbReference type="InterPro" id="IPR008930">
    <property type="entry name" value="Terpenoid_cyclase/PrenylTrfase"/>
</dbReference>
<dbReference type="AlphaFoldDB" id="A0A1V3ZZI5"/>
<proteinExistence type="predicted"/>
<dbReference type="SUPFAM" id="SSF48239">
    <property type="entry name" value="Terpenoid cyclases/Protein prenyltransferases"/>
    <property type="match status" value="2"/>
</dbReference>
<protein>
    <recommendedName>
        <fullName evidence="2">Prenyltransferase alpha-alpha toroid domain-containing protein</fullName>
    </recommendedName>
</protein>
<sequence length="511" mass="55528">MRARPTRTRPWPPTTLPHDHTRRVDLLRTRVMDSVTPSGAVRGHCESRVLESALLLALLRRTRTTPQAARHLEQFLSARTTGGDRIDDVLARAATGNLRREDDVKIRALVDEAPEFMRTRKHALIAATLCLLGRPQPHVAPPPIPAQGMHPAGRVQLIAIRVILAHAAGRPAPAAAHELLPATSAPRVWEGNLLVHLLAANALSLLPGHEAAVAGGIRQALACRRPDGGVPFVTGVDTWCTVTAGIALASCGAPTAVQHRLARHLAAQQRADGGWSYTDHAHHTDTDDTAVAVEFLHTLDPTRYRTPIDRGLAHLRSLQGPDGGFPTYVAGARSEAGMTAAAVNALSIRPSQHRPHIHAALDFLTRAQRPDALFPPEWSRSRFHVAFRALLAADAPYQRPAPHGTDRRMVRTLLTAVLHHRNSDGGWGQQPGECSDAISTAYALLCLCRHHAPRPAIEAATFLLDTQRDDGSIASRPDMLGTRPFLYNVPRLADHFALLALGHLHQRLHGT</sequence>
<dbReference type="Proteomes" id="UP000190539">
    <property type="component" value="Unassembled WGS sequence"/>
</dbReference>
<dbReference type="Gene3D" id="1.50.10.20">
    <property type="match status" value="1"/>
</dbReference>
<dbReference type="EMBL" id="MVFC01000062">
    <property type="protein sequence ID" value="OON71343.1"/>
    <property type="molecule type" value="Genomic_DNA"/>
</dbReference>
<feature type="domain" description="Prenyltransferase alpha-alpha toroid" evidence="2">
    <location>
        <begin position="217"/>
        <end position="369"/>
    </location>
</feature>